<feature type="compositionally biased region" description="Pro residues" evidence="1">
    <location>
        <begin position="444"/>
        <end position="454"/>
    </location>
</feature>
<keyword evidence="4" id="KW-1185">Reference proteome</keyword>
<dbReference type="RefSeq" id="WP_157428340.1">
    <property type="nucleotide sequence ID" value="NZ_BAAANK010000003.1"/>
</dbReference>
<feature type="transmembrane region" description="Helical" evidence="2">
    <location>
        <begin position="57"/>
        <end position="76"/>
    </location>
</feature>
<keyword evidence="2" id="KW-0472">Membrane</keyword>
<sequence length="454" mass="48070">MSRLGDRLATFGGARPEVLERTPGERQRYLAMGLVLIATAAVSAAAASFAMAMALTAPVWVAVIVGLGWGLVILAIDRMLVVGMPRQPRASANLLLALPRVALALVIGVVVATPLTLQVFEREIAAETEVMVLEAKQAFEERLAADPRYDEIASLTESVAAQQALISDGGRAALDADADYVAAQAATAAAQAAYDEANRVWLAELDGTGGTGIVGDGPITQSKKLDRDGKLAALDAAKAAEADAKAQAEARIEAGSAAAVQQAEQTLAADTERLDRLTAARDVEAARYDAAADQSTGMLARLDALWRIGERNGMLAFAHAMIALLFVCIELMPVLTKTLQNLMVPTAYDEVAGITDDTIVAADRERAAERLRAAREESAPRLDVAEYRAGLRRESGRRIADAFVARQEEAELAAVDEWAEQRAPFIAARAVREWEQDADGAPDAAPPLTAPNPA</sequence>
<feature type="transmembrane region" description="Helical" evidence="2">
    <location>
        <begin position="97"/>
        <end position="117"/>
    </location>
</feature>
<feature type="region of interest" description="Disordered" evidence="1">
    <location>
        <begin position="433"/>
        <end position="454"/>
    </location>
</feature>
<organism evidence="3 4">
    <name type="scientific">Agromyces salentinus</name>
    <dbReference type="NCBI Taxonomy" id="269421"/>
    <lineage>
        <taxon>Bacteria</taxon>
        <taxon>Bacillati</taxon>
        <taxon>Actinomycetota</taxon>
        <taxon>Actinomycetes</taxon>
        <taxon>Micrococcales</taxon>
        <taxon>Microbacteriaceae</taxon>
        <taxon>Agromyces</taxon>
    </lineage>
</organism>
<evidence type="ECO:0008006" key="5">
    <source>
        <dbReference type="Google" id="ProtNLM"/>
    </source>
</evidence>
<name>A0ABP4YVF9_9MICO</name>
<dbReference type="Pfam" id="PF14362">
    <property type="entry name" value="DUF4407"/>
    <property type="match status" value="1"/>
</dbReference>
<dbReference type="InterPro" id="IPR025519">
    <property type="entry name" value="DUF4407"/>
</dbReference>
<keyword evidence="2" id="KW-0812">Transmembrane</keyword>
<evidence type="ECO:0000256" key="2">
    <source>
        <dbReference type="SAM" id="Phobius"/>
    </source>
</evidence>
<accession>A0ABP4YVF9</accession>
<dbReference type="Proteomes" id="UP001501746">
    <property type="component" value="Unassembled WGS sequence"/>
</dbReference>
<evidence type="ECO:0000313" key="3">
    <source>
        <dbReference type="EMBL" id="GAA1829813.1"/>
    </source>
</evidence>
<dbReference type="EMBL" id="BAAANK010000003">
    <property type="protein sequence ID" value="GAA1829813.1"/>
    <property type="molecule type" value="Genomic_DNA"/>
</dbReference>
<reference evidence="4" key="1">
    <citation type="journal article" date="2019" name="Int. J. Syst. Evol. Microbiol.">
        <title>The Global Catalogue of Microorganisms (GCM) 10K type strain sequencing project: providing services to taxonomists for standard genome sequencing and annotation.</title>
        <authorList>
            <consortium name="The Broad Institute Genomics Platform"/>
            <consortium name="The Broad Institute Genome Sequencing Center for Infectious Disease"/>
            <person name="Wu L."/>
            <person name="Ma J."/>
        </authorList>
    </citation>
    <scope>NUCLEOTIDE SEQUENCE [LARGE SCALE GENOMIC DNA]</scope>
    <source>
        <strain evidence="4">JCM 14323</strain>
    </source>
</reference>
<feature type="transmembrane region" description="Helical" evidence="2">
    <location>
        <begin position="29"/>
        <end position="51"/>
    </location>
</feature>
<comment type="caution">
    <text evidence="3">The sequence shown here is derived from an EMBL/GenBank/DDBJ whole genome shotgun (WGS) entry which is preliminary data.</text>
</comment>
<evidence type="ECO:0000256" key="1">
    <source>
        <dbReference type="SAM" id="MobiDB-lite"/>
    </source>
</evidence>
<proteinExistence type="predicted"/>
<gene>
    <name evidence="3" type="ORF">GCM10009750_11850</name>
</gene>
<protein>
    <recommendedName>
        <fullName evidence="5">DUF4407 domain-containing protein</fullName>
    </recommendedName>
</protein>
<evidence type="ECO:0000313" key="4">
    <source>
        <dbReference type="Proteomes" id="UP001501746"/>
    </source>
</evidence>
<keyword evidence="2" id="KW-1133">Transmembrane helix</keyword>